<accession>A0A238C453</accession>
<dbReference type="EMBL" id="KZ269979">
    <property type="protein sequence ID" value="OZC11840.1"/>
    <property type="molecule type" value="Genomic_DNA"/>
</dbReference>
<evidence type="ECO:0000313" key="2">
    <source>
        <dbReference type="Proteomes" id="UP000242913"/>
    </source>
</evidence>
<name>A0A238C453_9BILA</name>
<protein>
    <submittedName>
        <fullName evidence="1">Uncharacterized protein</fullName>
    </submittedName>
</protein>
<keyword evidence="2" id="KW-1185">Reference proteome</keyword>
<dbReference type="Proteomes" id="UP000242913">
    <property type="component" value="Unassembled WGS sequence"/>
</dbReference>
<reference evidence="1 2" key="1">
    <citation type="submission" date="2015-12" db="EMBL/GenBank/DDBJ databases">
        <title>Draft genome of the nematode, Onchocerca flexuosa.</title>
        <authorList>
            <person name="Mitreva M."/>
        </authorList>
    </citation>
    <scope>NUCLEOTIDE SEQUENCE [LARGE SCALE GENOMIC DNA]</scope>
    <source>
        <strain evidence="1">Red Deer</strain>
    </source>
</reference>
<evidence type="ECO:0000313" key="1">
    <source>
        <dbReference type="EMBL" id="OZC11840.1"/>
    </source>
</evidence>
<gene>
    <name evidence="1" type="ORF">X798_01021</name>
</gene>
<organism evidence="1 2">
    <name type="scientific">Onchocerca flexuosa</name>
    <dbReference type="NCBI Taxonomy" id="387005"/>
    <lineage>
        <taxon>Eukaryota</taxon>
        <taxon>Metazoa</taxon>
        <taxon>Ecdysozoa</taxon>
        <taxon>Nematoda</taxon>
        <taxon>Chromadorea</taxon>
        <taxon>Rhabditida</taxon>
        <taxon>Spirurina</taxon>
        <taxon>Spiruromorpha</taxon>
        <taxon>Filarioidea</taxon>
        <taxon>Onchocercidae</taxon>
        <taxon>Onchocerca</taxon>
    </lineage>
</organism>
<dbReference type="AlphaFoldDB" id="A0A238C453"/>
<sequence length="68" mass="8088">MMERSIANMKQILRENVARFIENANGREVIISVTARLVKKSEISQEDVQFHSKDWYGKGRDRYHYSKE</sequence>
<dbReference type="OrthoDB" id="5853062at2759"/>
<proteinExistence type="predicted"/>